<accession>A0ABM0M121</accession>
<protein>
    <submittedName>
        <fullName evidence="2">Uncharacterized protein C11orf42-like</fullName>
    </submittedName>
</protein>
<proteinExistence type="predicted"/>
<dbReference type="PANTHER" id="PTHR36872:SF1">
    <property type="entry name" value="GENE 5901-RELATED"/>
    <property type="match status" value="1"/>
</dbReference>
<sequence>MFTIMDRKVYNAFTAVEDISLAWTLVQDDTVKQLLGRPVNVVPFLQHAEKFDLRSVYVKEKQNLVDKMMKKPPTYEYVGKLEEVVDQGKINMQDIKHMSEAHRVEEEFSNSARYRQTDLVQGLRKTIDIDMAGIEKYVSQLTVPGALGGLFINKLWLPPLRKAKKIYIIDEVYYGDRLRVTTCVGGKEHRHEFSGKTPFAFNIMKVKLSTNGAVMGGKDVKPAIKRKRVPRWLCDIPMLETVGESQDNVTTE</sequence>
<evidence type="ECO:0000313" key="2">
    <source>
        <dbReference type="RefSeq" id="XP_006813712.1"/>
    </source>
</evidence>
<dbReference type="RefSeq" id="XP_006813712.1">
    <property type="nucleotide sequence ID" value="XM_006813649.1"/>
</dbReference>
<dbReference type="GeneID" id="102804193"/>
<evidence type="ECO:0000313" key="1">
    <source>
        <dbReference type="Proteomes" id="UP000694865"/>
    </source>
</evidence>
<organism evidence="1 2">
    <name type="scientific">Saccoglossus kowalevskii</name>
    <name type="common">Acorn worm</name>
    <dbReference type="NCBI Taxonomy" id="10224"/>
    <lineage>
        <taxon>Eukaryota</taxon>
        <taxon>Metazoa</taxon>
        <taxon>Hemichordata</taxon>
        <taxon>Enteropneusta</taxon>
        <taxon>Harrimaniidae</taxon>
        <taxon>Saccoglossus</taxon>
    </lineage>
</organism>
<gene>
    <name evidence="2" type="primary">LOC102804193</name>
</gene>
<dbReference type="PANTHER" id="PTHR36872">
    <property type="entry name" value="GENE 5901-RELATED"/>
    <property type="match status" value="1"/>
</dbReference>
<dbReference type="InterPro" id="IPR031366">
    <property type="entry name" value="DUF4663"/>
</dbReference>
<keyword evidence="1" id="KW-1185">Reference proteome</keyword>
<name>A0ABM0M121_SACKO</name>
<reference evidence="2" key="1">
    <citation type="submission" date="2025-08" db="UniProtKB">
        <authorList>
            <consortium name="RefSeq"/>
        </authorList>
    </citation>
    <scope>IDENTIFICATION</scope>
    <source>
        <tissue evidence="2">Testes</tissue>
    </source>
</reference>
<dbReference type="Pfam" id="PF15668">
    <property type="entry name" value="DUF4663"/>
    <property type="match status" value="1"/>
</dbReference>
<dbReference type="Proteomes" id="UP000694865">
    <property type="component" value="Unplaced"/>
</dbReference>